<keyword evidence="1" id="KW-0812">Transmembrane</keyword>
<dbReference type="EMBL" id="LNIX01000019">
    <property type="protein sequence ID" value="OXA44671.1"/>
    <property type="molecule type" value="Genomic_DNA"/>
</dbReference>
<evidence type="ECO:0000313" key="2">
    <source>
        <dbReference type="EMBL" id="OXA44671.1"/>
    </source>
</evidence>
<protein>
    <recommendedName>
        <fullName evidence="4">Gustatory receptor</fullName>
    </recommendedName>
</protein>
<keyword evidence="3" id="KW-1185">Reference proteome</keyword>
<sequence>MDYESTWLILETYHKSFHYLWKFPLYFDLKSKRISTLTRSKLNYKIWSAFIGFSMCLVFSGSLACLLWFNFVPDAMLNNDLTTVEIVIILFVLIAGFFGFCMFLWTCIYLEDEATNYNQFRVNYEILFAQGAQKPKRSHPKVKTGRGRLLTLLMQSVMIYYSIMPWILYPLFLYLGVDSPYIFYKFIISATQHKTNFSIKLTIFMTRSFYLFTCIFEGYRMFAFYIVYVAVHCIGNSTVFAKLHTLLTNVQNDDFSEIDTICQYFNRFRIISKHSEIQHMNFTCFGYFTTICVGILCNFVTIKMYHSFNVMFYLVFATLSVLVLVALPNLTQLSIDSNQSSELVIEKLKEKWLRTYETSAGGGRNGGGGHKAKILKKRIKSLFTFKISLGMKSLTFTDITMGTKSVIFSSIIDFSISALLSIPVE</sequence>
<feature type="transmembrane region" description="Helical" evidence="1">
    <location>
        <begin position="308"/>
        <end position="327"/>
    </location>
</feature>
<proteinExistence type="predicted"/>
<evidence type="ECO:0000256" key="1">
    <source>
        <dbReference type="SAM" id="Phobius"/>
    </source>
</evidence>
<keyword evidence="1" id="KW-1133">Transmembrane helix</keyword>
<accession>A0A226DJB5</accession>
<keyword evidence="1" id="KW-0472">Membrane</keyword>
<feature type="transmembrane region" description="Helical" evidence="1">
    <location>
        <begin position="282"/>
        <end position="302"/>
    </location>
</feature>
<reference evidence="2 3" key="1">
    <citation type="submission" date="2015-12" db="EMBL/GenBank/DDBJ databases">
        <title>The genome of Folsomia candida.</title>
        <authorList>
            <person name="Faddeeva A."/>
            <person name="Derks M.F."/>
            <person name="Anvar Y."/>
            <person name="Smit S."/>
            <person name="Van Straalen N."/>
            <person name="Roelofs D."/>
        </authorList>
    </citation>
    <scope>NUCLEOTIDE SEQUENCE [LARGE SCALE GENOMIC DNA]</scope>
    <source>
        <strain evidence="2 3">VU population</strain>
        <tissue evidence="2">Whole body</tissue>
    </source>
</reference>
<organism evidence="2 3">
    <name type="scientific">Folsomia candida</name>
    <name type="common">Springtail</name>
    <dbReference type="NCBI Taxonomy" id="158441"/>
    <lineage>
        <taxon>Eukaryota</taxon>
        <taxon>Metazoa</taxon>
        <taxon>Ecdysozoa</taxon>
        <taxon>Arthropoda</taxon>
        <taxon>Hexapoda</taxon>
        <taxon>Collembola</taxon>
        <taxon>Entomobryomorpha</taxon>
        <taxon>Isotomoidea</taxon>
        <taxon>Isotomidae</taxon>
        <taxon>Proisotominae</taxon>
        <taxon>Folsomia</taxon>
    </lineage>
</organism>
<dbReference type="AlphaFoldDB" id="A0A226DJB5"/>
<gene>
    <name evidence="2" type="ORF">Fcan01_20920</name>
</gene>
<dbReference type="Proteomes" id="UP000198287">
    <property type="component" value="Unassembled WGS sequence"/>
</dbReference>
<evidence type="ECO:0008006" key="4">
    <source>
        <dbReference type="Google" id="ProtNLM"/>
    </source>
</evidence>
<name>A0A226DJB5_FOLCA</name>
<feature type="transmembrane region" description="Helical" evidence="1">
    <location>
        <begin position="46"/>
        <end position="69"/>
    </location>
</feature>
<comment type="caution">
    <text evidence="2">The sequence shown here is derived from an EMBL/GenBank/DDBJ whole genome shotgun (WGS) entry which is preliminary data.</text>
</comment>
<evidence type="ECO:0000313" key="3">
    <source>
        <dbReference type="Proteomes" id="UP000198287"/>
    </source>
</evidence>
<feature type="transmembrane region" description="Helical" evidence="1">
    <location>
        <begin position="158"/>
        <end position="177"/>
    </location>
</feature>
<feature type="transmembrane region" description="Helical" evidence="1">
    <location>
        <begin position="81"/>
        <end position="105"/>
    </location>
</feature>